<dbReference type="GO" id="GO:0007165">
    <property type="term" value="P:signal transduction"/>
    <property type="evidence" value="ECO:0007669"/>
    <property type="project" value="UniProtKB-KW"/>
</dbReference>
<dbReference type="HOGENOM" id="CLU_000445_107_19_9"/>
<dbReference type="RefSeq" id="WP_012158231.1">
    <property type="nucleotide sequence ID" value="NC_009922.1"/>
</dbReference>
<evidence type="ECO:0000256" key="9">
    <source>
        <dbReference type="PROSITE-ProRule" id="PRU00284"/>
    </source>
</evidence>
<dbReference type="PROSITE" id="PS50111">
    <property type="entry name" value="CHEMOTAXIS_TRANSDUC_2"/>
    <property type="match status" value="1"/>
</dbReference>
<evidence type="ECO:0000256" key="7">
    <source>
        <dbReference type="ARBA" id="ARBA00023224"/>
    </source>
</evidence>
<dbReference type="KEGG" id="aoe:Clos_0354"/>
<dbReference type="InterPro" id="IPR033479">
    <property type="entry name" value="dCache_1"/>
</dbReference>
<dbReference type="Gene3D" id="1.10.287.950">
    <property type="entry name" value="Methyl-accepting chemotaxis protein"/>
    <property type="match status" value="1"/>
</dbReference>
<feature type="transmembrane region" description="Helical" evidence="10">
    <location>
        <begin position="14"/>
        <end position="36"/>
    </location>
</feature>
<name>A8ML99_ALKOO</name>
<organism evidence="13 14">
    <name type="scientific">Alkaliphilus oremlandii (strain OhILAs)</name>
    <name type="common">Clostridium oremlandii (strain OhILAs)</name>
    <dbReference type="NCBI Taxonomy" id="350688"/>
    <lineage>
        <taxon>Bacteria</taxon>
        <taxon>Bacillati</taxon>
        <taxon>Bacillota</taxon>
        <taxon>Clostridia</taxon>
        <taxon>Peptostreptococcales</taxon>
        <taxon>Natronincolaceae</taxon>
        <taxon>Alkaliphilus</taxon>
    </lineage>
</organism>
<dbReference type="SUPFAM" id="SSF103190">
    <property type="entry name" value="Sensory domain-like"/>
    <property type="match status" value="1"/>
</dbReference>
<dbReference type="Gene3D" id="3.30.450.20">
    <property type="entry name" value="PAS domain"/>
    <property type="match status" value="1"/>
</dbReference>
<dbReference type="PANTHER" id="PTHR32089:SF112">
    <property type="entry name" value="LYSOZYME-LIKE PROTEIN-RELATED"/>
    <property type="match status" value="1"/>
</dbReference>
<evidence type="ECO:0000256" key="6">
    <source>
        <dbReference type="ARBA" id="ARBA00023136"/>
    </source>
</evidence>
<dbReference type="InterPro" id="IPR004089">
    <property type="entry name" value="MCPsignal_dom"/>
</dbReference>
<dbReference type="PROSITE" id="PS50885">
    <property type="entry name" value="HAMP"/>
    <property type="match status" value="1"/>
</dbReference>
<evidence type="ECO:0000256" key="5">
    <source>
        <dbReference type="ARBA" id="ARBA00022989"/>
    </source>
</evidence>
<dbReference type="SMART" id="SM00304">
    <property type="entry name" value="HAMP"/>
    <property type="match status" value="2"/>
</dbReference>
<evidence type="ECO:0000313" key="14">
    <source>
        <dbReference type="Proteomes" id="UP000000269"/>
    </source>
</evidence>
<dbReference type="Pfam" id="PF00672">
    <property type="entry name" value="HAMP"/>
    <property type="match status" value="1"/>
</dbReference>
<keyword evidence="6 10" id="KW-0472">Membrane</keyword>
<dbReference type="GO" id="GO:0006935">
    <property type="term" value="P:chemotaxis"/>
    <property type="evidence" value="ECO:0007669"/>
    <property type="project" value="UniProtKB-KW"/>
</dbReference>
<dbReference type="EMBL" id="CP000853">
    <property type="protein sequence ID" value="ABW17916.1"/>
    <property type="molecule type" value="Genomic_DNA"/>
</dbReference>
<dbReference type="CDD" id="cd06225">
    <property type="entry name" value="HAMP"/>
    <property type="match status" value="1"/>
</dbReference>
<dbReference type="Proteomes" id="UP000000269">
    <property type="component" value="Chromosome"/>
</dbReference>
<proteinExistence type="inferred from homology"/>
<evidence type="ECO:0000313" key="13">
    <source>
        <dbReference type="EMBL" id="ABW17916.1"/>
    </source>
</evidence>
<keyword evidence="7 9" id="KW-0807">Transducer</keyword>
<evidence type="ECO:0000256" key="4">
    <source>
        <dbReference type="ARBA" id="ARBA00022692"/>
    </source>
</evidence>
<feature type="domain" description="HAMP" evidence="12">
    <location>
        <begin position="309"/>
        <end position="367"/>
    </location>
</feature>
<dbReference type="InterPro" id="IPR003660">
    <property type="entry name" value="HAMP_dom"/>
</dbReference>
<evidence type="ECO:0000256" key="1">
    <source>
        <dbReference type="ARBA" id="ARBA00004651"/>
    </source>
</evidence>
<accession>A8ML99</accession>
<keyword evidence="2" id="KW-1003">Cell membrane</keyword>
<dbReference type="Pfam" id="PF02743">
    <property type="entry name" value="dCache_1"/>
    <property type="match status" value="1"/>
</dbReference>
<evidence type="ECO:0000256" key="10">
    <source>
        <dbReference type="SAM" id="Phobius"/>
    </source>
</evidence>
<feature type="transmembrane region" description="Helical" evidence="10">
    <location>
        <begin position="284"/>
        <end position="307"/>
    </location>
</feature>
<keyword evidence="5 10" id="KW-1133">Transmembrane helix</keyword>
<keyword evidence="14" id="KW-1185">Reference proteome</keyword>
<dbReference type="SUPFAM" id="SSF58104">
    <property type="entry name" value="Methyl-accepting chemotaxis protein (MCP) signaling domain"/>
    <property type="match status" value="1"/>
</dbReference>
<dbReference type="SMART" id="SM00283">
    <property type="entry name" value="MA"/>
    <property type="match status" value="1"/>
</dbReference>
<evidence type="ECO:0000256" key="2">
    <source>
        <dbReference type="ARBA" id="ARBA00022475"/>
    </source>
</evidence>
<gene>
    <name evidence="13" type="ordered locus">Clos_0354</name>
</gene>
<dbReference type="GO" id="GO:0005886">
    <property type="term" value="C:plasma membrane"/>
    <property type="evidence" value="ECO:0007669"/>
    <property type="project" value="UniProtKB-SubCell"/>
</dbReference>
<feature type="domain" description="Methyl-accepting transducer" evidence="11">
    <location>
        <begin position="386"/>
        <end position="643"/>
    </location>
</feature>
<reference evidence="14" key="1">
    <citation type="submission" date="2007-10" db="EMBL/GenBank/DDBJ databases">
        <title>Complete genome of Alkaliphilus oremlandii OhILAs.</title>
        <authorList>
            <person name="Copeland A."/>
            <person name="Lucas S."/>
            <person name="Lapidus A."/>
            <person name="Barry K."/>
            <person name="Detter J.C."/>
            <person name="Glavina del Rio T."/>
            <person name="Hammon N."/>
            <person name="Israni S."/>
            <person name="Dalin E."/>
            <person name="Tice H."/>
            <person name="Pitluck S."/>
            <person name="Chain P."/>
            <person name="Malfatti S."/>
            <person name="Shin M."/>
            <person name="Vergez L."/>
            <person name="Schmutz J."/>
            <person name="Larimer F."/>
            <person name="Land M."/>
            <person name="Hauser L."/>
            <person name="Kyrpides N."/>
            <person name="Mikhailova N."/>
            <person name="Stolz J.F."/>
            <person name="Dawson A."/>
            <person name="Fisher E."/>
            <person name="Crable B."/>
            <person name="Perera E."/>
            <person name="Lisak J."/>
            <person name="Ranganathan M."/>
            <person name="Basu P."/>
            <person name="Richardson P."/>
        </authorList>
    </citation>
    <scope>NUCLEOTIDE SEQUENCE [LARGE SCALE GENOMIC DNA]</scope>
    <source>
        <strain evidence="14">OhILAs</strain>
    </source>
</reference>
<evidence type="ECO:0000256" key="3">
    <source>
        <dbReference type="ARBA" id="ARBA00022500"/>
    </source>
</evidence>
<keyword evidence="4 10" id="KW-0812">Transmembrane</keyword>
<sequence length="672" mass="72831">MEKNQRNKSIAREITLYISAFAAFICIIIGGTSIFMSRSSMIKQAESSLTTINELGAEKVKIVIDDRLLILQELAHSARTQTMDFSVQQESLKGDVERLGYLDMAIVNLKGEAHYILDNHTANLSDREYVKRALDGEANVSDVLISKVTNSAVLMYAVPIEVDNKVVGALIARRDGNALFDVIDQIVYGETGYTYILNTHGIVVAHPNRDYVMNQFTPIEDAKTDPTLEDLARAVGEILANPYGLSRYNFNDKEMYNAYTAIEGTHWILVSTAPQNEVLSSVNALIKTLSLILAVILVVSILISLVLGRTLTKPILSLTKLVNRQADLDFSPIDQGTIQAVVKRKDEIAQMAVALQSMAQNVRGLIVNVAETSEQVSATSEELTATSQQTATASQEVAQTIIDIAEGATEQASNTLEAAAALESLSLEIEKNRARTGSLSQAFSKINEHVSAGLKAIQLLNAKTRENSTASDIVFNSILKTNDSSLKISEASNLILSIAEQTNLLALNASIEAARAGEHGRGFAVVADEIRKLAEQSRSSTEIINQIVTNLLGDAEMAVAKMKEASAIVEEQAQSVDLTGNVFNLITHAIKDSERLVGEIDDSSKKMKQSNDRVSNNISMLSAVAQQNAASTEEASAAIEEQTASAEEIASASEDLSEMAQSLQELIHKFNI</sequence>
<evidence type="ECO:0000259" key="11">
    <source>
        <dbReference type="PROSITE" id="PS50111"/>
    </source>
</evidence>
<comment type="similarity">
    <text evidence="8">Belongs to the methyl-accepting chemotaxis (MCP) protein family.</text>
</comment>
<dbReference type="eggNOG" id="COG0840">
    <property type="taxonomic scope" value="Bacteria"/>
</dbReference>
<dbReference type="CDD" id="cd12914">
    <property type="entry name" value="PDC1_DGC_like"/>
    <property type="match status" value="1"/>
</dbReference>
<evidence type="ECO:0000259" key="12">
    <source>
        <dbReference type="PROSITE" id="PS50885"/>
    </source>
</evidence>
<keyword evidence="3" id="KW-0145">Chemotaxis</keyword>
<dbReference type="InterPro" id="IPR029151">
    <property type="entry name" value="Sensor-like_sf"/>
</dbReference>
<dbReference type="STRING" id="350688.Clos_0354"/>
<dbReference type="CDD" id="cd12912">
    <property type="entry name" value="PDC2_MCP_like"/>
    <property type="match status" value="1"/>
</dbReference>
<dbReference type="PANTHER" id="PTHR32089">
    <property type="entry name" value="METHYL-ACCEPTING CHEMOTAXIS PROTEIN MCPB"/>
    <property type="match status" value="1"/>
</dbReference>
<evidence type="ECO:0000256" key="8">
    <source>
        <dbReference type="ARBA" id="ARBA00029447"/>
    </source>
</evidence>
<comment type="subcellular location">
    <subcellularLocation>
        <location evidence="1">Cell membrane</location>
        <topology evidence="1">Multi-pass membrane protein</topology>
    </subcellularLocation>
</comment>
<protein>
    <submittedName>
        <fullName evidence="13">Methyl-accepting chemotaxis sensory transducer</fullName>
    </submittedName>
</protein>
<dbReference type="Pfam" id="PF00015">
    <property type="entry name" value="MCPsignal"/>
    <property type="match status" value="1"/>
</dbReference>
<dbReference type="AlphaFoldDB" id="A8ML99"/>